<dbReference type="OrthoDB" id="9895472at2759"/>
<evidence type="ECO:0000313" key="5">
    <source>
        <dbReference type="Proteomes" id="UP000261600"/>
    </source>
</evidence>
<dbReference type="KEGG" id="malb:109958987"/>
<reference evidence="4" key="1">
    <citation type="submission" date="2025-05" db="UniProtKB">
        <authorList>
            <consortium name="Ensembl"/>
        </authorList>
    </citation>
    <scope>IDENTIFICATION</scope>
</reference>
<proteinExistence type="predicted"/>
<organism evidence="4 5">
    <name type="scientific">Monopterus albus</name>
    <name type="common">Swamp eel</name>
    <dbReference type="NCBI Taxonomy" id="43700"/>
    <lineage>
        <taxon>Eukaryota</taxon>
        <taxon>Metazoa</taxon>
        <taxon>Chordata</taxon>
        <taxon>Craniata</taxon>
        <taxon>Vertebrata</taxon>
        <taxon>Euteleostomi</taxon>
        <taxon>Actinopterygii</taxon>
        <taxon>Neopterygii</taxon>
        <taxon>Teleostei</taxon>
        <taxon>Neoteleostei</taxon>
        <taxon>Acanthomorphata</taxon>
        <taxon>Anabantaria</taxon>
        <taxon>Synbranchiformes</taxon>
        <taxon>Synbranchidae</taxon>
        <taxon>Monopterus</taxon>
    </lineage>
</organism>
<dbReference type="Ensembl" id="ENSMALT00000030762.1">
    <property type="protein sequence ID" value="ENSMALP00000030227.1"/>
    <property type="gene ID" value="ENSMALG00000020908.1"/>
</dbReference>
<dbReference type="GeneID" id="109958987"/>
<keyword evidence="3" id="KW-0732">Signal</keyword>
<keyword evidence="5" id="KW-1185">Reference proteome</keyword>
<dbReference type="RefSeq" id="XP_020453663.1">
    <property type="nucleotide sequence ID" value="XM_020598007.1"/>
</dbReference>
<dbReference type="PANTHER" id="PTHR16247">
    <property type="entry name" value="RIKEN CDNA 9430015G10 GENE"/>
    <property type="match status" value="1"/>
</dbReference>
<evidence type="ECO:0000313" key="4">
    <source>
        <dbReference type="Ensembl" id="ENSMALP00000030227.1"/>
    </source>
</evidence>
<feature type="region of interest" description="Disordered" evidence="1">
    <location>
        <begin position="172"/>
        <end position="200"/>
    </location>
</feature>
<dbReference type="PANTHER" id="PTHR16247:SF0">
    <property type="entry name" value="RIKEN CDNA 9430015G10 GENE"/>
    <property type="match status" value="1"/>
</dbReference>
<evidence type="ECO:0000256" key="1">
    <source>
        <dbReference type="SAM" id="MobiDB-lite"/>
    </source>
</evidence>
<feature type="signal peptide" evidence="3">
    <location>
        <begin position="1"/>
        <end position="18"/>
    </location>
</feature>
<sequence>MTLSFLLVLAATVILIRPETPVTKALHQNTLECCGEKPRVNYSCSNDTHCKPGCFLRVLENSNTICIFCDSAAVDLENITVCTYNYTVEKKNHTTVTTVIPKIGGPGVTASLLLGTLLLSLFLILSVASFFYLKRSNRLPSIFYRRNKAFTFQPSETAVMIPSSSVRKPRYVRRERPSASSAVNSATTLPSTSTTKVYNV</sequence>
<dbReference type="Pfam" id="PF14946">
    <property type="entry name" value="DUF4501"/>
    <property type="match status" value="1"/>
</dbReference>
<dbReference type="CTD" id="103187440"/>
<evidence type="ECO:0000256" key="3">
    <source>
        <dbReference type="SAM" id="SignalP"/>
    </source>
</evidence>
<keyword evidence="2" id="KW-1133">Transmembrane helix</keyword>
<dbReference type="AlphaFoldDB" id="A0A3Q3RAD8"/>
<keyword evidence="2" id="KW-0812">Transmembrane</keyword>
<dbReference type="Ensembl" id="ENSMALT00000030772.1">
    <property type="protein sequence ID" value="ENSMALP00000030237.1"/>
    <property type="gene ID" value="ENSMALG00000020908.1"/>
</dbReference>
<feature type="compositionally biased region" description="Polar residues" evidence="1">
    <location>
        <begin position="178"/>
        <end position="200"/>
    </location>
</feature>
<dbReference type="Proteomes" id="UP000261600">
    <property type="component" value="Unplaced"/>
</dbReference>
<accession>A0A3Q3RAD8</accession>
<name>A0A3Q3RAD8_MONAL</name>
<evidence type="ECO:0000256" key="2">
    <source>
        <dbReference type="SAM" id="Phobius"/>
    </source>
</evidence>
<dbReference type="InterPro" id="IPR027888">
    <property type="entry name" value="DUF4501"/>
</dbReference>
<protein>
    <submittedName>
        <fullName evidence="4">Uncharacterized protein</fullName>
    </submittedName>
</protein>
<keyword evidence="2" id="KW-0472">Membrane</keyword>
<feature type="chain" id="PRO_5044598785" evidence="3">
    <location>
        <begin position="19"/>
        <end position="200"/>
    </location>
</feature>
<feature type="transmembrane region" description="Helical" evidence="2">
    <location>
        <begin position="112"/>
        <end position="133"/>
    </location>
</feature>